<feature type="active site" description="Proton acceptor" evidence="5">
    <location>
        <position position="71"/>
    </location>
</feature>
<keyword evidence="8" id="KW-1185">Reference proteome</keyword>
<dbReference type="GO" id="GO:0047429">
    <property type="term" value="F:nucleoside triphosphate diphosphatase activity"/>
    <property type="evidence" value="ECO:0007669"/>
    <property type="project" value="InterPro"/>
</dbReference>
<keyword evidence="4 5" id="KW-0546">Nucleotide metabolism</keyword>
<evidence type="ECO:0000313" key="9">
    <source>
        <dbReference type="Proteomes" id="UP000439591"/>
    </source>
</evidence>
<organism evidence="6 8">
    <name type="scientific">Zhongshania aliphaticivorans</name>
    <dbReference type="NCBI Taxonomy" id="1470434"/>
    <lineage>
        <taxon>Bacteria</taxon>
        <taxon>Pseudomonadati</taxon>
        <taxon>Pseudomonadota</taxon>
        <taxon>Gammaproteobacteria</taxon>
        <taxon>Cellvibrionales</taxon>
        <taxon>Spongiibacteraceae</taxon>
        <taxon>Zhongshania</taxon>
    </lineage>
</organism>
<evidence type="ECO:0000313" key="7">
    <source>
        <dbReference type="EMBL" id="CAA0096165.1"/>
    </source>
</evidence>
<dbReference type="Gene3D" id="3.90.950.10">
    <property type="match status" value="1"/>
</dbReference>
<feature type="site" description="Important for substrate specificity" evidence="5">
    <location>
        <position position="14"/>
    </location>
</feature>
<dbReference type="HAMAP" id="MF_00528">
    <property type="entry name" value="Maf"/>
    <property type="match status" value="1"/>
</dbReference>
<comment type="similarity">
    <text evidence="5">Belongs to the Maf family. YceF subfamily.</text>
</comment>
<dbReference type="PIRSF" id="PIRSF006305">
    <property type="entry name" value="Maf"/>
    <property type="match status" value="1"/>
</dbReference>
<protein>
    <recommendedName>
        <fullName evidence="5">7-methyl-GTP pyrophosphatase</fullName>
        <shortName evidence="5">m(7)GTP pyrophosphatase</shortName>
        <ecNumber evidence="5">3.6.1.-</ecNumber>
    </recommendedName>
</protein>
<keyword evidence="3 5" id="KW-0378">Hydrolase</keyword>
<feature type="site" description="Important for substrate specificity" evidence="5">
    <location>
        <position position="156"/>
    </location>
</feature>
<feature type="site" description="Important for substrate specificity" evidence="5">
    <location>
        <position position="72"/>
    </location>
</feature>
<proteinExistence type="inferred from homology"/>
<evidence type="ECO:0000256" key="4">
    <source>
        <dbReference type="ARBA" id="ARBA00023080"/>
    </source>
</evidence>
<dbReference type="OrthoDB" id="9813694at2"/>
<dbReference type="EMBL" id="CACSIM010000002">
    <property type="protein sequence ID" value="CAA0096165.1"/>
    <property type="molecule type" value="Genomic_DNA"/>
</dbReference>
<name>A0A5S9NGY4_9GAMM</name>
<dbReference type="RefSeq" id="WP_159268396.1">
    <property type="nucleotide sequence ID" value="NZ_CACSIK010000001.1"/>
</dbReference>
<dbReference type="Pfam" id="PF02545">
    <property type="entry name" value="Maf"/>
    <property type="match status" value="1"/>
</dbReference>
<dbReference type="EMBL" id="CACSIK010000001">
    <property type="protein sequence ID" value="CAA0089400.1"/>
    <property type="molecule type" value="Genomic_DNA"/>
</dbReference>
<accession>A0A5S9NGY4</accession>
<reference evidence="8 9" key="1">
    <citation type="submission" date="2019-11" db="EMBL/GenBank/DDBJ databases">
        <authorList>
            <person name="Holert J."/>
        </authorList>
    </citation>
    <scope>NUCLEOTIDE SEQUENCE [LARGE SCALE GENOMIC DNA]</scope>
    <source>
        <strain evidence="7">BC3_2A</strain>
        <strain evidence="6">SB11_1A</strain>
    </source>
</reference>
<sequence length="194" mass="21371">MQPPSLILASSSKYRLHLLNQIGLFPICITPNINETVKPFETAEALAIRLSIEKAEAVAQLQPNAIIIAGDQVCDIKGAILGKPGNVSTAKEQLTLCSGREVIFHTGLCVYNPMSNQLQSYSEQVHVRFRDLSSNEIDRYIAREPALDCAGSFKMEGLGISLFKYIRSNDPNTLIGLPIIKLCELLRNEGIFVL</sequence>
<evidence type="ECO:0000313" key="6">
    <source>
        <dbReference type="EMBL" id="CAA0089400.1"/>
    </source>
</evidence>
<evidence type="ECO:0000256" key="3">
    <source>
        <dbReference type="ARBA" id="ARBA00022801"/>
    </source>
</evidence>
<dbReference type="PANTHER" id="PTHR43213:SF10">
    <property type="entry name" value="7-METHYL-GTP PYROPHOSPHATASE"/>
    <property type="match status" value="1"/>
</dbReference>
<dbReference type="EC" id="3.6.1.-" evidence="5"/>
<dbReference type="GO" id="GO:0005737">
    <property type="term" value="C:cytoplasm"/>
    <property type="evidence" value="ECO:0007669"/>
    <property type="project" value="UniProtKB-SubCell"/>
</dbReference>
<evidence type="ECO:0000256" key="2">
    <source>
        <dbReference type="ARBA" id="ARBA00022490"/>
    </source>
</evidence>
<evidence type="ECO:0000256" key="5">
    <source>
        <dbReference type="HAMAP-Rule" id="MF_00528"/>
    </source>
</evidence>
<gene>
    <name evidence="6" type="primary">yceF_1</name>
    <name evidence="6" type="ORF">IHBHHGIJ_01771</name>
    <name evidence="7" type="ORF">KFEGEMFD_01373</name>
</gene>
<comment type="function">
    <text evidence="5">Nucleoside triphosphate pyrophosphatase that hydrolyzes 7-methyl-GTP (m(7)GTP). May have a dual role in cell division arrest and in preventing the incorporation of modified nucleotides into cellular nucleic acids.</text>
</comment>
<dbReference type="AlphaFoldDB" id="A0A5S9NGY4"/>
<evidence type="ECO:0000256" key="1">
    <source>
        <dbReference type="ARBA" id="ARBA00004496"/>
    </source>
</evidence>
<dbReference type="SUPFAM" id="SSF52972">
    <property type="entry name" value="ITPase-like"/>
    <property type="match status" value="1"/>
</dbReference>
<dbReference type="NCBIfam" id="TIGR00172">
    <property type="entry name" value="maf"/>
    <property type="match status" value="1"/>
</dbReference>
<dbReference type="InterPro" id="IPR003697">
    <property type="entry name" value="Maf-like"/>
</dbReference>
<comment type="catalytic activity">
    <reaction evidence="5">
        <text>N(7)-methyl-GTP + H2O = N(7)-methyl-GMP + diphosphate + H(+)</text>
        <dbReference type="Rhea" id="RHEA:58744"/>
        <dbReference type="ChEBI" id="CHEBI:15377"/>
        <dbReference type="ChEBI" id="CHEBI:15378"/>
        <dbReference type="ChEBI" id="CHEBI:33019"/>
        <dbReference type="ChEBI" id="CHEBI:58285"/>
        <dbReference type="ChEBI" id="CHEBI:87133"/>
    </reaction>
</comment>
<dbReference type="Proteomes" id="UP000435877">
    <property type="component" value="Unassembled WGS sequence"/>
</dbReference>
<keyword evidence="2 5" id="KW-0963">Cytoplasm</keyword>
<dbReference type="Proteomes" id="UP000439591">
    <property type="component" value="Unassembled WGS sequence"/>
</dbReference>
<comment type="subcellular location">
    <subcellularLocation>
        <location evidence="1 5">Cytoplasm</location>
    </subcellularLocation>
</comment>
<dbReference type="InterPro" id="IPR029001">
    <property type="entry name" value="ITPase-like_fam"/>
</dbReference>
<dbReference type="CDD" id="cd00555">
    <property type="entry name" value="Maf"/>
    <property type="match status" value="1"/>
</dbReference>
<comment type="caution">
    <text evidence="5">Lacks conserved residue(s) required for the propagation of feature annotation.</text>
</comment>
<evidence type="ECO:0000313" key="8">
    <source>
        <dbReference type="Proteomes" id="UP000435877"/>
    </source>
</evidence>
<comment type="cofactor">
    <cofactor evidence="5">
        <name>a divalent metal cation</name>
        <dbReference type="ChEBI" id="CHEBI:60240"/>
    </cofactor>
</comment>
<dbReference type="GO" id="GO:0009117">
    <property type="term" value="P:nucleotide metabolic process"/>
    <property type="evidence" value="ECO:0007669"/>
    <property type="project" value="UniProtKB-KW"/>
</dbReference>
<dbReference type="PANTHER" id="PTHR43213">
    <property type="entry name" value="BIFUNCTIONAL DTTP/UTP PYROPHOSPHATASE/METHYLTRANSFERASE PROTEIN-RELATED"/>
    <property type="match status" value="1"/>
</dbReference>